<reference evidence="4 5" key="1">
    <citation type="journal article" date="2013" name="Antonie Van Leeuwenhoek">
        <title>Echinimonas agarilytica gen. nov., sp. nov., a new gammaproteobacterium isolated from the sea urchin Strongylocentrotus intermedius.</title>
        <authorList>
            <person name="Nedashkovskaya O.I."/>
            <person name="Stenkova A.M."/>
            <person name="Zhukova N.V."/>
            <person name="Van Trappen S."/>
            <person name="Lee J.S."/>
            <person name="Kim S.B."/>
        </authorList>
    </citation>
    <scope>NUCLEOTIDE SEQUENCE [LARGE SCALE GENOMIC DNA]</scope>
    <source>
        <strain evidence="4 5">KMM 6351</strain>
    </source>
</reference>
<organism evidence="4 5">
    <name type="scientific">Echinimonas agarilytica</name>
    <dbReference type="NCBI Taxonomy" id="1215918"/>
    <lineage>
        <taxon>Bacteria</taxon>
        <taxon>Pseudomonadati</taxon>
        <taxon>Pseudomonadota</taxon>
        <taxon>Gammaproteobacteria</taxon>
        <taxon>Alteromonadales</taxon>
        <taxon>Echinimonadaceae</taxon>
        <taxon>Echinimonas</taxon>
    </lineage>
</organism>
<evidence type="ECO:0000313" key="5">
    <source>
        <dbReference type="Proteomes" id="UP001165393"/>
    </source>
</evidence>
<dbReference type="PANTHER" id="PTHR43115:SF4">
    <property type="entry name" value="DEHYDROGENASE_REDUCTASE SDR FAMILY MEMBER 11"/>
    <property type="match status" value="1"/>
</dbReference>
<dbReference type="PROSITE" id="PS00061">
    <property type="entry name" value="ADH_SHORT"/>
    <property type="match status" value="1"/>
</dbReference>
<keyword evidence="5" id="KW-1185">Reference proteome</keyword>
<dbReference type="AlphaFoldDB" id="A0AA42B7U6"/>
<comment type="similarity">
    <text evidence="1 3">Belongs to the short-chain dehydrogenases/reductases (SDR) family.</text>
</comment>
<comment type="caution">
    <text evidence="4">The sequence shown here is derived from an EMBL/GenBank/DDBJ whole genome shotgun (WGS) entry which is preliminary data.</text>
</comment>
<dbReference type="InterPro" id="IPR020904">
    <property type="entry name" value="Sc_DH/Rdtase_CS"/>
</dbReference>
<dbReference type="SUPFAM" id="SSF51735">
    <property type="entry name" value="NAD(P)-binding Rossmann-fold domains"/>
    <property type="match status" value="1"/>
</dbReference>
<dbReference type="InterPro" id="IPR036291">
    <property type="entry name" value="NAD(P)-bd_dom_sf"/>
</dbReference>
<gene>
    <name evidence="4" type="ORF">NAF29_10505</name>
</gene>
<dbReference type="RefSeq" id="WP_251261519.1">
    <property type="nucleotide sequence ID" value="NZ_JAMQGP010000004.1"/>
</dbReference>
<accession>A0AA42B7U6</accession>
<protein>
    <submittedName>
        <fullName evidence="4">SDR family oxidoreductase</fullName>
    </submittedName>
</protein>
<evidence type="ECO:0000313" key="4">
    <source>
        <dbReference type="EMBL" id="MCM2680094.1"/>
    </source>
</evidence>
<dbReference type="PANTHER" id="PTHR43115">
    <property type="entry name" value="DEHYDROGENASE/REDUCTASE SDR FAMILY MEMBER 11"/>
    <property type="match status" value="1"/>
</dbReference>
<evidence type="ECO:0000256" key="3">
    <source>
        <dbReference type="RuleBase" id="RU000363"/>
    </source>
</evidence>
<dbReference type="PRINTS" id="PR00080">
    <property type="entry name" value="SDRFAMILY"/>
</dbReference>
<dbReference type="GO" id="GO:0016616">
    <property type="term" value="F:oxidoreductase activity, acting on the CH-OH group of donors, NAD or NADP as acceptor"/>
    <property type="evidence" value="ECO:0007669"/>
    <property type="project" value="UniProtKB-ARBA"/>
</dbReference>
<dbReference type="Gene3D" id="3.40.50.720">
    <property type="entry name" value="NAD(P)-binding Rossmann-like Domain"/>
    <property type="match status" value="1"/>
</dbReference>
<dbReference type="FunFam" id="3.40.50.720:FF:000047">
    <property type="entry name" value="NADP-dependent L-serine/L-allo-threonine dehydrogenase"/>
    <property type="match status" value="1"/>
</dbReference>
<evidence type="ECO:0000256" key="2">
    <source>
        <dbReference type="ARBA" id="ARBA00023002"/>
    </source>
</evidence>
<dbReference type="Proteomes" id="UP001165393">
    <property type="component" value="Unassembled WGS sequence"/>
</dbReference>
<dbReference type="EMBL" id="JAMQGP010000004">
    <property type="protein sequence ID" value="MCM2680094.1"/>
    <property type="molecule type" value="Genomic_DNA"/>
</dbReference>
<dbReference type="InterPro" id="IPR002347">
    <property type="entry name" value="SDR_fam"/>
</dbReference>
<proteinExistence type="inferred from homology"/>
<evidence type="ECO:0000256" key="1">
    <source>
        <dbReference type="ARBA" id="ARBA00006484"/>
    </source>
</evidence>
<name>A0AA42B7U6_9GAMM</name>
<dbReference type="PRINTS" id="PR00081">
    <property type="entry name" value="GDHRDH"/>
</dbReference>
<dbReference type="Pfam" id="PF00106">
    <property type="entry name" value="adh_short"/>
    <property type="match status" value="1"/>
</dbReference>
<keyword evidence="2" id="KW-0560">Oxidoreductase</keyword>
<sequence>MASHDKPLVVITGANSGVGLQVTRTFSAQGYSLLLVDLNIDVVSELDLPNAMCRALDITDLAAFKQAVDDAEAQFGTVDCLINNAGIMYMDKVDEQDAIQWQRMFNVNVLGLMNGVASVVTKMKEKGKGTIINMGSLGGIKLIENQTVYCGTKHAVHGISEGLRQELALSNVRVTTIAPGAIETNLLSLTEKREFADGQDNWAQEIGGILVPEDIANTMLFVYQQPQHVCLREIVLAPTKQVV</sequence>
<dbReference type="CDD" id="cd05233">
    <property type="entry name" value="SDR_c"/>
    <property type="match status" value="1"/>
</dbReference>